<dbReference type="EMBL" id="MU007095">
    <property type="protein sequence ID" value="KAF2421848.1"/>
    <property type="molecule type" value="Genomic_DNA"/>
</dbReference>
<reference evidence="4" key="1">
    <citation type="journal article" date="2020" name="Stud. Mycol.">
        <title>101 Dothideomycetes genomes: a test case for predicting lifestyles and emergence of pathogens.</title>
        <authorList>
            <person name="Haridas S."/>
            <person name="Albert R."/>
            <person name="Binder M."/>
            <person name="Bloem J."/>
            <person name="Labutti K."/>
            <person name="Salamov A."/>
            <person name="Andreopoulos B."/>
            <person name="Baker S."/>
            <person name="Barry K."/>
            <person name="Bills G."/>
            <person name="Bluhm B."/>
            <person name="Cannon C."/>
            <person name="Castanera R."/>
            <person name="Culley D."/>
            <person name="Daum C."/>
            <person name="Ezra D."/>
            <person name="Gonzalez J."/>
            <person name="Henrissat B."/>
            <person name="Kuo A."/>
            <person name="Liang C."/>
            <person name="Lipzen A."/>
            <person name="Lutzoni F."/>
            <person name="Magnuson J."/>
            <person name="Mondo S."/>
            <person name="Nolan M."/>
            <person name="Ohm R."/>
            <person name="Pangilinan J."/>
            <person name="Park H.-J."/>
            <person name="Ramirez L."/>
            <person name="Alfaro M."/>
            <person name="Sun H."/>
            <person name="Tritt A."/>
            <person name="Yoshinaga Y."/>
            <person name="Zwiers L.-H."/>
            <person name="Turgeon B."/>
            <person name="Goodwin S."/>
            <person name="Spatafora J."/>
            <person name="Crous P."/>
            <person name="Grigoriev I."/>
        </authorList>
    </citation>
    <scope>NUCLEOTIDE SEQUENCE</scope>
    <source>
        <strain evidence="4">CBS 130266</strain>
    </source>
</reference>
<dbReference type="InterPro" id="IPR036871">
    <property type="entry name" value="PX_dom_sf"/>
</dbReference>
<sequence>MDLKREENGDAPPPEQIVDPLTQDTAVIPSSNEAQSIPTQSFQTSVQQITNQALHFLSTASNETLGACLVGLGATTYLVLGRVGLVLIGAVGGVVLHATWEGSLHQTDKSVEERRKKEVGLEVVQRVLDWRTKSKETAVEEDEDEETSTKVEVYSKKKLDFDGFRPETQAALIEFTDAIIRDYVRWWYSPIIPTEMAFPAACQQTLTAFLLSLSTHLSRKRPADTFLDFLTNSSSIVIVFLNELSSAIAASPNSSCADAVQTYLEMKPDSNLAHVLDTKHQQKKLDLVAQDILECYLEHKSYNCEPVRVFCQQIISQVIMEMTINSCSEPEFINGWIVYLLEDGEPELLKDVDAGLDGIVPGAAGIADSVEPNGGNDKESAQHKRTLSRAQEAMDDAMQEAQRLSQLIAEDDARRQREGQTEEAPPELPARPTKPEPTSPPSTGKITPSASSIMTDEASESTTQGVATPTSSQSEAHGEEENRSSQEDASRAEQLEQDETNSLSEDNAAPFTSFDQLIPHHATALAGTPKKEIPPLTLHNASIVIFDDTDPNDRSSLRKKPESDYLLQIEPASSHYPGWMIVRKYADFETIHEVLRRIAAISGAGSFVQAHATLPNFKVHTRFSLREALERYLSDATHHKALAESEGMKRFLEKERGLEKSPGPKSGFGWPGPNMGKGMIDALAKAPKDVASGGKAFVGGVTGVLGNKKKQSISSPSLNRTSISSPPGPSRIQSNLSSTSQTSLPRKSQDSLRNMSPVVDTQPAPVAQMNKPEPEAEIKPRASSSNNSRATSVRESMEQISVLGGDQILQLPPPPSDIPDDYNPLATSTTNTKSPIQKRSQQPDQETPIRTSTSTTSSSLDLIKPSSQREKVEKPLPIPKPKPSITEQETQVAVELLFATIQELYTLSSAWTLRRTLLTAAKTFLLRPGNPQLESIRLLLQSTVLDANTSDSGIATHLRKLRENALPTDEELKAWPPALTAKESEDLRMKARKLLVERGMPQALTSVMGQAASGEALGKVFDCLQVQSVARGLIFGLILQGMRAVTQ</sequence>
<dbReference type="OrthoDB" id="41200at2759"/>
<dbReference type="PANTHER" id="PTHR22775">
    <property type="entry name" value="SORTING NEXIN"/>
    <property type="match status" value="1"/>
</dbReference>
<evidence type="ECO:0000313" key="5">
    <source>
        <dbReference type="Proteomes" id="UP000800235"/>
    </source>
</evidence>
<dbReference type="FunFam" id="3.30.1520.10:FF:000065">
    <property type="entry name" value="PX domain protein (AFU_orthologue AFUA_2G07450)"/>
    <property type="match status" value="1"/>
</dbReference>
<feature type="compositionally biased region" description="Low complexity" evidence="2">
    <location>
        <begin position="781"/>
        <end position="790"/>
    </location>
</feature>
<feature type="compositionally biased region" description="Polar residues" evidence="2">
    <location>
        <begin position="712"/>
        <end position="725"/>
    </location>
</feature>
<organism evidence="4 5">
    <name type="scientific">Tothia fuscella</name>
    <dbReference type="NCBI Taxonomy" id="1048955"/>
    <lineage>
        <taxon>Eukaryota</taxon>
        <taxon>Fungi</taxon>
        <taxon>Dikarya</taxon>
        <taxon>Ascomycota</taxon>
        <taxon>Pezizomycotina</taxon>
        <taxon>Dothideomycetes</taxon>
        <taxon>Pleosporomycetidae</taxon>
        <taxon>Venturiales</taxon>
        <taxon>Cylindrosympodiaceae</taxon>
        <taxon>Tothia</taxon>
    </lineage>
</organism>
<dbReference type="PANTHER" id="PTHR22775:SF47">
    <property type="entry name" value="MEIOTICALLY UP-REGULATED GENE 122 PROTEIN"/>
    <property type="match status" value="1"/>
</dbReference>
<evidence type="ECO:0000256" key="2">
    <source>
        <dbReference type="SAM" id="MobiDB-lite"/>
    </source>
</evidence>
<feature type="compositionally biased region" description="Polar residues" evidence="2">
    <location>
        <begin position="444"/>
        <end position="475"/>
    </location>
</feature>
<feature type="compositionally biased region" description="Polar residues" evidence="2">
    <location>
        <begin position="825"/>
        <end position="850"/>
    </location>
</feature>
<gene>
    <name evidence="4" type="ORF">EJ08DRAFT_489938</name>
</gene>
<comment type="similarity">
    <text evidence="1">Belongs to the sorting nexin family.</text>
</comment>
<evidence type="ECO:0000259" key="3">
    <source>
        <dbReference type="PROSITE" id="PS51207"/>
    </source>
</evidence>
<dbReference type="InterPro" id="IPR013937">
    <property type="entry name" value="Sorting_nexin_C"/>
</dbReference>
<name>A0A9P4TT71_9PEZI</name>
<dbReference type="PROSITE" id="PS51207">
    <property type="entry name" value="PXA"/>
    <property type="match status" value="1"/>
</dbReference>
<dbReference type="Proteomes" id="UP000800235">
    <property type="component" value="Unassembled WGS sequence"/>
</dbReference>
<comment type="caution">
    <text evidence="4">The sequence shown here is derived from an EMBL/GenBank/DDBJ whole genome shotgun (WGS) entry which is preliminary data.</text>
</comment>
<proteinExistence type="inferred from homology"/>
<feature type="domain" description="PXA" evidence="3">
    <location>
        <begin position="165"/>
        <end position="345"/>
    </location>
</feature>
<dbReference type="SMART" id="SM00313">
    <property type="entry name" value="PXA"/>
    <property type="match status" value="1"/>
</dbReference>
<dbReference type="Gene3D" id="3.30.1520.10">
    <property type="entry name" value="Phox-like domain"/>
    <property type="match status" value="1"/>
</dbReference>
<dbReference type="SUPFAM" id="SSF64268">
    <property type="entry name" value="PX domain"/>
    <property type="match status" value="1"/>
</dbReference>
<feature type="compositionally biased region" description="Low complexity" evidence="2">
    <location>
        <begin position="733"/>
        <end position="744"/>
    </location>
</feature>
<feature type="region of interest" description="Disordered" evidence="2">
    <location>
        <begin position="700"/>
        <end position="885"/>
    </location>
</feature>
<feature type="region of interest" description="Disordered" evidence="2">
    <location>
        <begin position="412"/>
        <end position="507"/>
    </location>
</feature>
<dbReference type="Pfam" id="PF08628">
    <property type="entry name" value="Nexin_C"/>
    <property type="match status" value="1"/>
</dbReference>
<evidence type="ECO:0000256" key="1">
    <source>
        <dbReference type="ARBA" id="ARBA00010883"/>
    </source>
</evidence>
<accession>A0A9P4TT71</accession>
<protein>
    <recommendedName>
        <fullName evidence="3">PXA domain-containing protein</fullName>
    </recommendedName>
</protein>
<dbReference type="GO" id="GO:0035091">
    <property type="term" value="F:phosphatidylinositol binding"/>
    <property type="evidence" value="ECO:0007669"/>
    <property type="project" value="InterPro"/>
</dbReference>
<feature type="compositionally biased region" description="Basic and acidic residues" evidence="2">
    <location>
        <begin position="476"/>
        <end position="494"/>
    </location>
</feature>
<dbReference type="AlphaFoldDB" id="A0A9P4TT71"/>
<evidence type="ECO:0000313" key="4">
    <source>
        <dbReference type="EMBL" id="KAF2421848.1"/>
    </source>
</evidence>
<dbReference type="InterPro" id="IPR003114">
    <property type="entry name" value="Phox_assoc"/>
</dbReference>
<dbReference type="Pfam" id="PF02194">
    <property type="entry name" value="PXA"/>
    <property type="match status" value="1"/>
</dbReference>
<dbReference type="CDD" id="cd06093">
    <property type="entry name" value="PX_domain"/>
    <property type="match status" value="1"/>
</dbReference>
<keyword evidence="5" id="KW-1185">Reference proteome</keyword>
<feature type="region of interest" description="Disordered" evidence="2">
    <location>
        <begin position="366"/>
        <end position="399"/>
    </location>
</feature>